<proteinExistence type="predicted"/>
<dbReference type="NCBIfam" id="TIGR00696">
    <property type="entry name" value="wecG_tagA_cpsF"/>
    <property type="match status" value="1"/>
</dbReference>
<evidence type="ECO:0000256" key="2">
    <source>
        <dbReference type="ARBA" id="ARBA00022679"/>
    </source>
</evidence>
<dbReference type="Pfam" id="PF01740">
    <property type="entry name" value="STAS"/>
    <property type="match status" value="1"/>
</dbReference>
<dbReference type="Gene3D" id="3.30.750.24">
    <property type="entry name" value="STAS domain"/>
    <property type="match status" value="1"/>
</dbReference>
<dbReference type="InterPro" id="IPR036513">
    <property type="entry name" value="STAS_dom_sf"/>
</dbReference>
<dbReference type="RefSeq" id="WP_382167097.1">
    <property type="nucleotide sequence ID" value="NZ_JBHTBR010000005.1"/>
</dbReference>
<keyword evidence="2" id="KW-0808">Transferase</keyword>
<feature type="domain" description="STAS" evidence="3">
    <location>
        <begin position="310"/>
        <end position="370"/>
    </location>
</feature>
<keyword evidence="1" id="KW-0328">Glycosyltransferase</keyword>
<dbReference type="SUPFAM" id="SSF52091">
    <property type="entry name" value="SpoIIaa-like"/>
    <property type="match status" value="1"/>
</dbReference>
<evidence type="ECO:0000256" key="1">
    <source>
        <dbReference type="ARBA" id="ARBA00022676"/>
    </source>
</evidence>
<dbReference type="InterPro" id="IPR002645">
    <property type="entry name" value="STAS_dom"/>
</dbReference>
<dbReference type="PANTHER" id="PTHR34136">
    <property type="match status" value="1"/>
</dbReference>
<accession>A0ABW2ILI2</accession>
<keyword evidence="5" id="KW-1185">Reference proteome</keyword>
<organism evidence="4 5">
    <name type="scientific">Hirschia litorea</name>
    <dbReference type="NCBI Taxonomy" id="1199156"/>
    <lineage>
        <taxon>Bacteria</taxon>
        <taxon>Pseudomonadati</taxon>
        <taxon>Pseudomonadota</taxon>
        <taxon>Alphaproteobacteria</taxon>
        <taxon>Hyphomonadales</taxon>
        <taxon>Hyphomonadaceae</taxon>
        <taxon>Hirschia</taxon>
    </lineage>
</organism>
<evidence type="ECO:0000313" key="5">
    <source>
        <dbReference type="Proteomes" id="UP001596492"/>
    </source>
</evidence>
<evidence type="ECO:0000313" key="4">
    <source>
        <dbReference type="EMBL" id="MFC7291859.1"/>
    </source>
</evidence>
<dbReference type="Proteomes" id="UP001596492">
    <property type="component" value="Unassembled WGS sequence"/>
</dbReference>
<dbReference type="Pfam" id="PF03808">
    <property type="entry name" value="Glyco_tran_WecG"/>
    <property type="match status" value="1"/>
</dbReference>
<sequence>MLMQPDRCVSDSRMRKLWSVNGVAIDVLSIDEAVANIDNAIATRKRLSFVTPNLDWLVEASKDTAVRQLINEADMSVADGMPIVKLAQMQGAPLTQRVAGSDVFDRLRRRSLPKEKRVRVFFFGGRDGAAERAHNQINSENLGMEGVGFINPGFGSVEEMSRPEIIEAINEAKPDFVVVALGAMKGQKWISHNLQQLEVPVIAHLGAVVDFVAGTIRRAPEWMAGNGLEWAYRIYAEPSLWKRYWKDASSLPRFLNEALQVRSANLAAQSGGYDACAFEVVEDGLKISWPRHFQLKQMNEIIQQSSELVAGQNLYLDMKDVDHVGGATLGHLLVLEAELAQQSTKLVFINLNSELRSLLVVSRFENLNTVALHN</sequence>
<name>A0ABW2ILI2_9PROT</name>
<evidence type="ECO:0000259" key="3">
    <source>
        <dbReference type="Pfam" id="PF01740"/>
    </source>
</evidence>
<reference evidence="5" key="1">
    <citation type="journal article" date="2019" name="Int. J. Syst. Evol. Microbiol.">
        <title>The Global Catalogue of Microorganisms (GCM) 10K type strain sequencing project: providing services to taxonomists for standard genome sequencing and annotation.</title>
        <authorList>
            <consortium name="The Broad Institute Genomics Platform"/>
            <consortium name="The Broad Institute Genome Sequencing Center for Infectious Disease"/>
            <person name="Wu L."/>
            <person name="Ma J."/>
        </authorList>
    </citation>
    <scope>NUCLEOTIDE SEQUENCE [LARGE SCALE GENOMIC DNA]</scope>
    <source>
        <strain evidence="5">CCUG 51308</strain>
    </source>
</reference>
<dbReference type="InterPro" id="IPR004629">
    <property type="entry name" value="WecG_TagA_CpsF"/>
</dbReference>
<gene>
    <name evidence="4" type="ORF">ACFQS8_09550</name>
</gene>
<dbReference type="EMBL" id="JBHTBR010000005">
    <property type="protein sequence ID" value="MFC7291859.1"/>
    <property type="molecule type" value="Genomic_DNA"/>
</dbReference>
<comment type="caution">
    <text evidence="4">The sequence shown here is derived from an EMBL/GenBank/DDBJ whole genome shotgun (WGS) entry which is preliminary data.</text>
</comment>
<protein>
    <submittedName>
        <fullName evidence="4">WecB/TagA/CpsF family glycosyltransferase</fullName>
    </submittedName>
</protein>
<dbReference type="CDD" id="cd06533">
    <property type="entry name" value="Glyco_transf_WecG_TagA"/>
    <property type="match status" value="1"/>
</dbReference>
<dbReference type="PANTHER" id="PTHR34136:SF1">
    <property type="entry name" value="UDP-N-ACETYL-D-MANNOSAMINURONIC ACID TRANSFERASE"/>
    <property type="match status" value="1"/>
</dbReference>